<protein>
    <submittedName>
        <fullName evidence="4">DNA transposase THAP9</fullName>
    </submittedName>
</protein>
<accession>A0A226CZJ8</accession>
<dbReference type="OMA" id="NITHHAM"/>
<dbReference type="Pfam" id="PF12017">
    <property type="entry name" value="Tnp_P_element"/>
    <property type="match status" value="1"/>
</dbReference>
<evidence type="ECO:0000259" key="3">
    <source>
        <dbReference type="Pfam" id="PF21788"/>
    </source>
</evidence>
<feature type="domain" description="THAP9-like helix-turn-helix" evidence="1">
    <location>
        <begin position="115"/>
        <end position="178"/>
    </location>
</feature>
<reference evidence="4 5" key="1">
    <citation type="submission" date="2015-12" db="EMBL/GenBank/DDBJ databases">
        <title>The genome of Folsomia candida.</title>
        <authorList>
            <person name="Faddeeva A."/>
            <person name="Derks M.F."/>
            <person name="Anvar Y."/>
            <person name="Smit S."/>
            <person name="Van Straalen N."/>
            <person name="Roelofs D."/>
        </authorList>
    </citation>
    <scope>NUCLEOTIDE SEQUENCE [LARGE SCALE GENOMIC DNA]</scope>
    <source>
        <strain evidence="4 5">VU population</strain>
        <tissue evidence="4">Whole body</tissue>
    </source>
</reference>
<dbReference type="InterPro" id="IPR048366">
    <property type="entry name" value="TNP-like_GBD"/>
</dbReference>
<sequence>MSLEGYLKDTRIAQSGARLEITCRLLIEGGDRDILCGSSTCVVTQDGKFQSECDLLACQLPVASNATSIKVLTPFSINRAREEHNYSKCPTESIKVVQARLQSLAKRLRNAELKQFPHLLNQILDQERQDQKCKGKTGVRYNEEVKKFAKTLHFVSPKAYDFLRKYITLPHEATLSSWTASADCSPGFSKDVMERLAEARKDHQGIMTDVVLQVDEMAIRKDTAWCQHLHKFEGYVTPIGPVTGGLFEWEGTEELATSALVVLLAGISGGWKVPIGYVFTNKVNGSTMYNITHHAMKILDENGFVVHALISDGFSANCSMYEDVNSILDNSINKERKFGAIFDVCLVFKLCWNLLRQCKGIQDDEGNIIEWDFVEKLHELQELEALSSSVVHSLDFCRHDLGLEEFKHAEATAKFIRELDMVFDYLNSSNPNGSGYKAVLTRQNISDRAALFEYFARRSSNSGNCIQQIEDQCIPGGLLPLKPRKRVVLEDFRFPSIELSEDVEYSQLYSNSMTYIAGFVVSSLQKQKCCEVCSLGLVSSNEDPLDMSVLKLIRPKDNGGLIYPSQSVFKLIEKADMFYQSIVKKSCAPPSTANLDRIIVASVLETSISMDFPCLGSHNLFYDMKEKEFHGTLIITKIVKTYIRTRLYHAGKDYRISLGISSRHGLGKQILFNGD</sequence>
<evidence type="ECO:0000259" key="1">
    <source>
        <dbReference type="Pfam" id="PF12017"/>
    </source>
</evidence>
<name>A0A226CZJ8_FOLCA</name>
<organism evidence="4 5">
    <name type="scientific">Folsomia candida</name>
    <name type="common">Springtail</name>
    <dbReference type="NCBI Taxonomy" id="158441"/>
    <lineage>
        <taxon>Eukaryota</taxon>
        <taxon>Metazoa</taxon>
        <taxon>Ecdysozoa</taxon>
        <taxon>Arthropoda</taxon>
        <taxon>Hexapoda</taxon>
        <taxon>Collembola</taxon>
        <taxon>Entomobryomorpha</taxon>
        <taxon>Isotomoidea</taxon>
        <taxon>Isotomidae</taxon>
        <taxon>Proisotominae</taxon>
        <taxon>Folsomia</taxon>
    </lineage>
</organism>
<gene>
    <name evidence="4" type="ORF">Fcan01_26858</name>
</gene>
<comment type="caution">
    <text evidence="4">The sequence shown here is derived from an EMBL/GenBank/DDBJ whole genome shotgun (WGS) entry which is preliminary data.</text>
</comment>
<dbReference type="Pfam" id="PF21787">
    <property type="entry name" value="TNP-like_RNaseH_N"/>
    <property type="match status" value="1"/>
</dbReference>
<evidence type="ECO:0000313" key="5">
    <source>
        <dbReference type="Proteomes" id="UP000198287"/>
    </source>
</evidence>
<dbReference type="Proteomes" id="UP000198287">
    <property type="component" value="Unassembled WGS sequence"/>
</dbReference>
<dbReference type="Pfam" id="PF21788">
    <property type="entry name" value="TNP-like_GBD"/>
    <property type="match status" value="1"/>
</dbReference>
<proteinExistence type="predicted"/>
<dbReference type="InterPro" id="IPR021896">
    <property type="entry name" value="THAP9-like_HTH"/>
</dbReference>
<dbReference type="PANTHER" id="PTHR47577:SF2">
    <property type="entry name" value="THAP DOMAIN CONTAINING 9"/>
    <property type="match status" value="1"/>
</dbReference>
<dbReference type="InterPro" id="IPR048365">
    <property type="entry name" value="TNP-like_RNaseH_N"/>
</dbReference>
<dbReference type="OrthoDB" id="7312725at2759"/>
<dbReference type="AlphaFoldDB" id="A0A226CZJ8"/>
<evidence type="ECO:0000313" key="4">
    <source>
        <dbReference type="EMBL" id="OXA38399.1"/>
    </source>
</evidence>
<feature type="domain" description="Transposable element P transposase-like RNase H" evidence="2">
    <location>
        <begin position="184"/>
        <end position="322"/>
    </location>
</feature>
<keyword evidence="5" id="KW-1185">Reference proteome</keyword>
<evidence type="ECO:0000259" key="2">
    <source>
        <dbReference type="Pfam" id="PF21787"/>
    </source>
</evidence>
<dbReference type="EMBL" id="LNIX01000046">
    <property type="protein sequence ID" value="OXA38399.1"/>
    <property type="molecule type" value="Genomic_DNA"/>
</dbReference>
<dbReference type="PANTHER" id="PTHR47577">
    <property type="entry name" value="THAP DOMAIN-CONTAINING PROTEIN 6"/>
    <property type="match status" value="1"/>
</dbReference>
<feature type="domain" description="Transposable element P transposase-like GTP-binding insertion" evidence="3">
    <location>
        <begin position="385"/>
        <end position="438"/>
    </location>
</feature>